<dbReference type="EMBL" id="FQZB01000019">
    <property type="protein sequence ID" value="SHK53611.1"/>
    <property type="molecule type" value="Genomic_DNA"/>
</dbReference>
<protein>
    <submittedName>
        <fullName evidence="3">Triacylglycerol lipase</fullName>
    </submittedName>
</protein>
<dbReference type="InterPro" id="IPR029058">
    <property type="entry name" value="AB_hydrolase_fold"/>
</dbReference>
<feature type="transmembrane region" description="Helical" evidence="1">
    <location>
        <begin position="63"/>
        <end position="85"/>
    </location>
</feature>
<evidence type="ECO:0000259" key="2">
    <source>
        <dbReference type="Pfam" id="PF05057"/>
    </source>
</evidence>
<dbReference type="RefSeq" id="WP_072992330.1">
    <property type="nucleotide sequence ID" value="NZ_FQZB01000019.1"/>
</dbReference>
<dbReference type="AlphaFoldDB" id="A0A1M6T9H2"/>
<organism evidence="3 4">
    <name type="scientific">Clostridium cavendishii DSM 21758</name>
    <dbReference type="NCBI Taxonomy" id="1121302"/>
    <lineage>
        <taxon>Bacteria</taxon>
        <taxon>Bacillati</taxon>
        <taxon>Bacillota</taxon>
        <taxon>Clostridia</taxon>
        <taxon>Eubacteriales</taxon>
        <taxon>Clostridiaceae</taxon>
        <taxon>Clostridium</taxon>
    </lineage>
</organism>
<keyword evidence="4" id="KW-1185">Reference proteome</keyword>
<keyword evidence="1" id="KW-0812">Transmembrane</keyword>
<evidence type="ECO:0000256" key="1">
    <source>
        <dbReference type="SAM" id="Phobius"/>
    </source>
</evidence>
<gene>
    <name evidence="3" type="ORF">SAMN02745163_03994</name>
</gene>
<dbReference type="Proteomes" id="UP000184310">
    <property type="component" value="Unassembled WGS sequence"/>
</dbReference>
<evidence type="ECO:0000313" key="3">
    <source>
        <dbReference type="EMBL" id="SHK53611.1"/>
    </source>
</evidence>
<dbReference type="Pfam" id="PF05057">
    <property type="entry name" value="DUF676"/>
    <property type="match status" value="1"/>
</dbReference>
<keyword evidence="1" id="KW-1133">Transmembrane helix</keyword>
<dbReference type="PANTHER" id="PTHR11440">
    <property type="entry name" value="LECITHIN-CHOLESTEROL ACYLTRANSFERASE-RELATED"/>
    <property type="match status" value="1"/>
</dbReference>
<proteinExistence type="predicted"/>
<feature type="domain" description="DUF676" evidence="2">
    <location>
        <begin position="263"/>
        <end position="332"/>
    </location>
</feature>
<name>A0A1M6T9H2_9CLOT</name>
<dbReference type="STRING" id="1121302.SAMN02745163_03994"/>
<feature type="transmembrane region" description="Helical" evidence="1">
    <location>
        <begin position="106"/>
        <end position="125"/>
    </location>
</feature>
<feature type="transmembrane region" description="Helical" evidence="1">
    <location>
        <begin position="32"/>
        <end position="51"/>
    </location>
</feature>
<keyword evidence="1" id="KW-0472">Membrane</keyword>
<dbReference type="OrthoDB" id="9765872at2"/>
<dbReference type="SUPFAM" id="SSF53474">
    <property type="entry name" value="alpha/beta-Hydrolases"/>
    <property type="match status" value="1"/>
</dbReference>
<accession>A0A1M6T9H2</accession>
<dbReference type="InterPro" id="IPR007751">
    <property type="entry name" value="DUF676_lipase-like"/>
</dbReference>
<feature type="transmembrane region" description="Helical" evidence="1">
    <location>
        <begin position="6"/>
        <end position="23"/>
    </location>
</feature>
<dbReference type="Gene3D" id="3.40.50.1820">
    <property type="entry name" value="alpha/beta hydrolase"/>
    <property type="match status" value="1"/>
</dbReference>
<evidence type="ECO:0000313" key="4">
    <source>
        <dbReference type="Proteomes" id="UP000184310"/>
    </source>
</evidence>
<reference evidence="3 4" key="1">
    <citation type="submission" date="2016-11" db="EMBL/GenBank/DDBJ databases">
        <authorList>
            <person name="Jaros S."/>
            <person name="Januszkiewicz K."/>
            <person name="Wedrychowicz H."/>
        </authorList>
    </citation>
    <scope>NUCLEOTIDE SEQUENCE [LARGE SCALE GENOMIC DNA]</scope>
    <source>
        <strain evidence="3 4">DSM 21758</strain>
    </source>
</reference>
<feature type="transmembrane region" description="Helical" evidence="1">
    <location>
        <begin position="174"/>
        <end position="193"/>
    </location>
</feature>
<feature type="transmembrane region" description="Helical" evidence="1">
    <location>
        <begin position="137"/>
        <end position="162"/>
    </location>
</feature>
<sequence length="481" mass="55526">MFTFIMTSLLVILIISITFLDAIKRINLLNKVFMSIYFIFAPHVILGYYFLSKYTKFGQNEVSFRYIIFVTIIFFILYILLKVNIIPYTKKQIVNIRLRIMLGGRYIALYGLYVAFIQVLLYIIYNNIVQTISIPRNIIITDIIIIIFTSSVLLINGMIRILCTSKRLKIVRRYIVAVMSFIPIINIFVILYACSIAKVEYAHESCKLIRNEARVESEVCKTRYPLVLVHGVGFRDLKYINYWGRIPKELIKNGATVYYGNQEGWGTVEYNANYLKARVLDILKETGAKKVNIIAHSKGGLDARYMVSKLDMGEYVASVTMISSPHRGCKFVDIACKLPDKIYMTIAKIFNKYYRLLGDENPDFYTASREFSTYHSKKFNEEVVDVEGVYYQSYATVVNNMFSDYVVTIPYILVKLTEGDNDGLVSINSAKWGEFKGVLKNNHNRGISHGDIIDLRRDDYKGFDVIEKYVEIVSELKNIGY</sequence>